<feature type="transmembrane region" description="Helical" evidence="1">
    <location>
        <begin position="121"/>
        <end position="139"/>
    </location>
</feature>
<accession>A0AAW1NS34</accession>
<reference evidence="2 3" key="1">
    <citation type="journal article" date="2024" name="Nat. Commun.">
        <title>Phylogenomics reveals the evolutionary origins of lichenization in chlorophyte algae.</title>
        <authorList>
            <person name="Puginier C."/>
            <person name="Libourel C."/>
            <person name="Otte J."/>
            <person name="Skaloud P."/>
            <person name="Haon M."/>
            <person name="Grisel S."/>
            <person name="Petersen M."/>
            <person name="Berrin J.G."/>
            <person name="Delaux P.M."/>
            <person name="Dal Grande F."/>
            <person name="Keller J."/>
        </authorList>
    </citation>
    <scope>NUCLEOTIDE SEQUENCE [LARGE SCALE GENOMIC DNA]</scope>
    <source>
        <strain evidence="2 3">SAG 2036</strain>
    </source>
</reference>
<gene>
    <name evidence="2" type="ORF">WJX73_003778</name>
</gene>
<evidence type="ECO:0000256" key="1">
    <source>
        <dbReference type="SAM" id="Phobius"/>
    </source>
</evidence>
<sequence length="201" mass="22361">MLSTFYSQHVTRGLSTSQAISDFPCSCFRQEALGLQSLRCPSNGSTAVLNARVQCWLDLTPHVTAARQHRKLLRQADVRRQCSASSSPADAGNDEQNELENWRFRPPAMTLPRYLRTSEQWILLAGWLKVMFLCSTNYTRLAGQSHPVGPVATTAMLLVGAGLAKLAQMMIDAKVTERRWHSIGSFALCIVALIVSHWLFA</sequence>
<evidence type="ECO:0000313" key="3">
    <source>
        <dbReference type="Proteomes" id="UP001465755"/>
    </source>
</evidence>
<feature type="transmembrane region" description="Helical" evidence="1">
    <location>
        <begin position="151"/>
        <end position="171"/>
    </location>
</feature>
<name>A0AAW1NS34_9CHLO</name>
<dbReference type="EMBL" id="JALJOQ010000151">
    <property type="protein sequence ID" value="KAK9793442.1"/>
    <property type="molecule type" value="Genomic_DNA"/>
</dbReference>
<proteinExistence type="predicted"/>
<dbReference type="Proteomes" id="UP001465755">
    <property type="component" value="Unassembled WGS sequence"/>
</dbReference>
<dbReference type="AlphaFoldDB" id="A0AAW1NS34"/>
<keyword evidence="3" id="KW-1185">Reference proteome</keyword>
<comment type="caution">
    <text evidence="2">The sequence shown here is derived from an EMBL/GenBank/DDBJ whole genome shotgun (WGS) entry which is preliminary data.</text>
</comment>
<keyword evidence="1" id="KW-1133">Transmembrane helix</keyword>
<evidence type="ECO:0000313" key="2">
    <source>
        <dbReference type="EMBL" id="KAK9793442.1"/>
    </source>
</evidence>
<organism evidence="2 3">
    <name type="scientific">Symbiochloris irregularis</name>
    <dbReference type="NCBI Taxonomy" id="706552"/>
    <lineage>
        <taxon>Eukaryota</taxon>
        <taxon>Viridiplantae</taxon>
        <taxon>Chlorophyta</taxon>
        <taxon>core chlorophytes</taxon>
        <taxon>Trebouxiophyceae</taxon>
        <taxon>Trebouxiales</taxon>
        <taxon>Trebouxiaceae</taxon>
        <taxon>Symbiochloris</taxon>
    </lineage>
</organism>
<feature type="transmembrane region" description="Helical" evidence="1">
    <location>
        <begin position="183"/>
        <end position="200"/>
    </location>
</feature>
<keyword evidence="1" id="KW-0472">Membrane</keyword>
<keyword evidence="1" id="KW-0812">Transmembrane</keyword>
<protein>
    <submittedName>
        <fullName evidence="2">Uncharacterized protein</fullName>
    </submittedName>
</protein>